<dbReference type="RefSeq" id="WP_282011412.1">
    <property type="nucleotide sequence ID" value="NZ_OX336137.1"/>
</dbReference>
<protein>
    <submittedName>
        <fullName evidence="3">SPOR domain-containing protein</fullName>
    </submittedName>
</protein>
<evidence type="ECO:0000256" key="1">
    <source>
        <dbReference type="SAM" id="MobiDB-lite"/>
    </source>
</evidence>
<reference evidence="3 4" key="1">
    <citation type="submission" date="2022-09" db="EMBL/GenBank/DDBJ databases">
        <authorList>
            <person name="Kop L."/>
        </authorList>
    </citation>
    <scope>NUCLEOTIDE SEQUENCE [LARGE SCALE GENOMIC DNA]</scope>
    <source>
        <strain evidence="3 4">347</strain>
    </source>
</reference>
<dbReference type="InterPro" id="IPR036680">
    <property type="entry name" value="SPOR-like_sf"/>
</dbReference>
<keyword evidence="4" id="KW-1185">Reference proteome</keyword>
<dbReference type="SUPFAM" id="SSF110997">
    <property type="entry name" value="Sporulation related repeat"/>
    <property type="match status" value="1"/>
</dbReference>
<organism evidence="3 4">
    <name type="scientific">Nitrospina watsonii</name>
    <dbReference type="NCBI Taxonomy" id="1323948"/>
    <lineage>
        <taxon>Bacteria</taxon>
        <taxon>Pseudomonadati</taxon>
        <taxon>Nitrospinota/Tectimicrobiota group</taxon>
        <taxon>Nitrospinota</taxon>
        <taxon>Nitrospinia</taxon>
        <taxon>Nitrospinales</taxon>
        <taxon>Nitrospinaceae</taxon>
        <taxon>Nitrospina</taxon>
    </lineage>
</organism>
<dbReference type="InterPro" id="IPR007730">
    <property type="entry name" value="SPOR-like_dom"/>
</dbReference>
<proteinExistence type="predicted"/>
<dbReference type="Pfam" id="PF05036">
    <property type="entry name" value="SPOR"/>
    <property type="match status" value="1"/>
</dbReference>
<dbReference type="PROSITE" id="PS51724">
    <property type="entry name" value="SPOR"/>
    <property type="match status" value="1"/>
</dbReference>
<evidence type="ECO:0000313" key="3">
    <source>
        <dbReference type="EMBL" id="CAI2718517.1"/>
    </source>
</evidence>
<gene>
    <name evidence="3" type="ORF">NSPWAT_1658</name>
</gene>
<evidence type="ECO:0000259" key="2">
    <source>
        <dbReference type="PROSITE" id="PS51724"/>
    </source>
</evidence>
<dbReference type="PANTHER" id="PTHR38687">
    <property type="entry name" value="CELL DIVISION PROTEIN DEDD-RELATED"/>
    <property type="match status" value="1"/>
</dbReference>
<dbReference type="Gene3D" id="3.30.70.1070">
    <property type="entry name" value="Sporulation related repeat"/>
    <property type="match status" value="1"/>
</dbReference>
<name>A0ABM9HEB4_9BACT</name>
<feature type="compositionally biased region" description="Polar residues" evidence="1">
    <location>
        <begin position="165"/>
        <end position="180"/>
    </location>
</feature>
<dbReference type="Proteomes" id="UP001157733">
    <property type="component" value="Chromosome"/>
</dbReference>
<evidence type="ECO:0000313" key="4">
    <source>
        <dbReference type="Proteomes" id="UP001157733"/>
    </source>
</evidence>
<feature type="region of interest" description="Disordered" evidence="1">
    <location>
        <begin position="157"/>
        <end position="189"/>
    </location>
</feature>
<dbReference type="InterPro" id="IPR052521">
    <property type="entry name" value="Cell_div_SPOR-domain"/>
</dbReference>
<dbReference type="EMBL" id="OX336137">
    <property type="protein sequence ID" value="CAI2718517.1"/>
    <property type="molecule type" value="Genomic_DNA"/>
</dbReference>
<sequence>MRLKTRIILILFFFAVGAGTGYAWRSTIFVPTLDKEEAIEVAEKQRAVKPDNLKKRLKDVVPAPKIENDFTFFDTLNDVSQNRFVDLDGSIVEKQGYQQEMLDDVEDEDMPDTEAEPPIVEAVQKPEAPETPAPVKLVQQDSAKSLEEKIKELEALVEDEPETQPGPSESIPSPQVNPPQAGTLKSDESGDLRYRVQVSSFREVERARALESTLQEKGYPAFYQAVTLPGDSLWYRVFLGEFSDRSAAEEAARRAQQRHQLDTVILTIR</sequence>
<feature type="domain" description="SPOR" evidence="2">
    <location>
        <begin position="188"/>
        <end position="268"/>
    </location>
</feature>
<accession>A0ABM9HEB4</accession>